<dbReference type="AlphaFoldDB" id="A0A843TMB9"/>
<comment type="similarity">
    <text evidence="2 3">Belongs to the small heat shock protein (HSP20) family.</text>
</comment>
<feature type="region of interest" description="Disordered" evidence="4">
    <location>
        <begin position="1"/>
        <end position="24"/>
    </location>
</feature>
<evidence type="ECO:0000313" key="6">
    <source>
        <dbReference type="EMBL" id="MQL70613.1"/>
    </source>
</evidence>
<feature type="compositionally biased region" description="Basic and acidic residues" evidence="4">
    <location>
        <begin position="1"/>
        <end position="11"/>
    </location>
</feature>
<gene>
    <name evidence="6" type="ORF">Taro_002948</name>
</gene>
<dbReference type="CDD" id="cd00298">
    <property type="entry name" value="ACD_sHsps_p23-like"/>
    <property type="match status" value="1"/>
</dbReference>
<dbReference type="Gene3D" id="2.60.40.790">
    <property type="match status" value="1"/>
</dbReference>
<dbReference type="InterPro" id="IPR031107">
    <property type="entry name" value="Small_HSP"/>
</dbReference>
<dbReference type="Proteomes" id="UP000652761">
    <property type="component" value="Unassembled WGS sequence"/>
</dbReference>
<keyword evidence="1" id="KW-0346">Stress response</keyword>
<keyword evidence="7" id="KW-1185">Reference proteome</keyword>
<dbReference type="Pfam" id="PF00011">
    <property type="entry name" value="HSP20"/>
    <property type="match status" value="1"/>
</dbReference>
<dbReference type="PANTHER" id="PTHR11527">
    <property type="entry name" value="HEAT-SHOCK PROTEIN 20 FAMILY MEMBER"/>
    <property type="match status" value="1"/>
</dbReference>
<evidence type="ECO:0000256" key="1">
    <source>
        <dbReference type="ARBA" id="ARBA00023016"/>
    </source>
</evidence>
<evidence type="ECO:0000313" key="7">
    <source>
        <dbReference type="Proteomes" id="UP000652761"/>
    </source>
</evidence>
<feature type="region of interest" description="Disordered" evidence="4">
    <location>
        <begin position="252"/>
        <end position="271"/>
    </location>
</feature>
<reference evidence="6" key="1">
    <citation type="submission" date="2017-07" db="EMBL/GenBank/DDBJ databases">
        <title>Taro Niue Genome Assembly and Annotation.</title>
        <authorList>
            <person name="Atibalentja N."/>
            <person name="Keating K."/>
            <person name="Fields C.J."/>
        </authorList>
    </citation>
    <scope>NUCLEOTIDE SEQUENCE</scope>
    <source>
        <strain evidence="6">Niue_2</strain>
        <tissue evidence="6">Leaf</tissue>
    </source>
</reference>
<dbReference type="OrthoDB" id="1431247at2759"/>
<organism evidence="6 7">
    <name type="scientific">Colocasia esculenta</name>
    <name type="common">Wild taro</name>
    <name type="synonym">Arum esculentum</name>
    <dbReference type="NCBI Taxonomy" id="4460"/>
    <lineage>
        <taxon>Eukaryota</taxon>
        <taxon>Viridiplantae</taxon>
        <taxon>Streptophyta</taxon>
        <taxon>Embryophyta</taxon>
        <taxon>Tracheophyta</taxon>
        <taxon>Spermatophyta</taxon>
        <taxon>Magnoliopsida</taxon>
        <taxon>Liliopsida</taxon>
        <taxon>Araceae</taxon>
        <taxon>Aroideae</taxon>
        <taxon>Colocasieae</taxon>
        <taxon>Colocasia</taxon>
    </lineage>
</organism>
<feature type="compositionally biased region" description="Polar residues" evidence="4">
    <location>
        <begin position="14"/>
        <end position="23"/>
    </location>
</feature>
<proteinExistence type="inferred from homology"/>
<feature type="region of interest" description="Disordered" evidence="4">
    <location>
        <begin position="121"/>
        <end position="161"/>
    </location>
</feature>
<dbReference type="EMBL" id="NMUH01000073">
    <property type="protein sequence ID" value="MQL70613.1"/>
    <property type="molecule type" value="Genomic_DNA"/>
</dbReference>
<dbReference type="InterPro" id="IPR002068">
    <property type="entry name" value="A-crystallin/Hsp20_dom"/>
</dbReference>
<evidence type="ECO:0000259" key="5">
    <source>
        <dbReference type="PROSITE" id="PS01031"/>
    </source>
</evidence>
<comment type="caution">
    <text evidence="6">The sequence shown here is derived from an EMBL/GenBank/DDBJ whole genome shotgun (WGS) entry which is preliminary data.</text>
</comment>
<dbReference type="PROSITE" id="PS01031">
    <property type="entry name" value="SHSP"/>
    <property type="match status" value="1"/>
</dbReference>
<name>A0A843TMB9_COLES</name>
<accession>A0A843TMB9</accession>
<protein>
    <recommendedName>
        <fullName evidence="5">SHSP domain-containing protein</fullName>
    </recommendedName>
</protein>
<dbReference type="SUPFAM" id="SSF49764">
    <property type="entry name" value="HSP20-like chaperones"/>
    <property type="match status" value="1"/>
</dbReference>
<dbReference type="InterPro" id="IPR008978">
    <property type="entry name" value="HSP20-like_chaperone"/>
</dbReference>
<feature type="compositionally biased region" description="Basic and acidic residues" evidence="4">
    <location>
        <begin position="122"/>
        <end position="150"/>
    </location>
</feature>
<evidence type="ECO:0000256" key="2">
    <source>
        <dbReference type="PROSITE-ProRule" id="PRU00285"/>
    </source>
</evidence>
<evidence type="ECO:0000256" key="3">
    <source>
        <dbReference type="RuleBase" id="RU003616"/>
    </source>
</evidence>
<evidence type="ECO:0000256" key="4">
    <source>
        <dbReference type="SAM" id="MobiDB-lite"/>
    </source>
</evidence>
<feature type="domain" description="SHSP" evidence="5">
    <location>
        <begin position="20"/>
        <end position="123"/>
    </location>
</feature>
<sequence>MELMQRKESRKAPATSQQMTTEEQFLPSVEWTTNPDTHVLRIHLPGFKKENLKVVVDGVGKLKIFGQRTVPESTVRVNQSFEVPKDSDVDKISGRFEEDYLTVVMPRKAMGGQLDSWNNVPFDDKAVGGNKTAEKKEGEEKTMTPGDRTRAPPGEEGLQGEDFEHGFVDNLLEKVSRNKKVIAVAVAAFAVGFYVSQRLRKEHVGRVPIWALRGAHLRNRVGGGGVANAQGDLTMLGHTNALAGEHLASVRAPQPPCRLSRQGDRPLPPSI</sequence>